<dbReference type="SUPFAM" id="SSF49742">
    <property type="entry name" value="PHM/PNGase F"/>
    <property type="match status" value="1"/>
</dbReference>
<keyword evidence="1" id="KW-1015">Disulfide bond</keyword>
<dbReference type="InterPro" id="IPR014784">
    <property type="entry name" value="Cu2_ascorb_mOase-like_C"/>
</dbReference>
<dbReference type="VEuPathDB" id="VectorBase:RSAN_046540"/>
<dbReference type="Pfam" id="PF03712">
    <property type="entry name" value="Cu2_monoox_C"/>
    <property type="match status" value="1"/>
</dbReference>
<feature type="domain" description="Copper type II ascorbate-dependent monooxygenase C-terminal" evidence="2">
    <location>
        <begin position="5"/>
        <end position="49"/>
    </location>
</feature>
<dbReference type="GO" id="GO:0016715">
    <property type="term" value="F:oxidoreductase activity, acting on paired donors, with incorporation or reduction of molecular oxygen, reduced ascorbate as one donor, and incorporation of one atom of oxygen"/>
    <property type="evidence" value="ECO:0007669"/>
    <property type="project" value="InterPro"/>
</dbReference>
<organism evidence="3 4">
    <name type="scientific">Rhipicephalus sanguineus</name>
    <name type="common">Brown dog tick</name>
    <name type="synonym">Ixodes sanguineus</name>
    <dbReference type="NCBI Taxonomy" id="34632"/>
    <lineage>
        <taxon>Eukaryota</taxon>
        <taxon>Metazoa</taxon>
        <taxon>Ecdysozoa</taxon>
        <taxon>Arthropoda</taxon>
        <taxon>Chelicerata</taxon>
        <taxon>Arachnida</taxon>
        <taxon>Acari</taxon>
        <taxon>Parasitiformes</taxon>
        <taxon>Ixodida</taxon>
        <taxon>Ixodoidea</taxon>
        <taxon>Ixodidae</taxon>
        <taxon>Rhipicephalinae</taxon>
        <taxon>Rhipicephalus</taxon>
        <taxon>Rhipicephalus</taxon>
    </lineage>
</organism>
<dbReference type="Proteomes" id="UP000821837">
    <property type="component" value="Chromosome 3"/>
</dbReference>
<reference evidence="3" key="2">
    <citation type="submission" date="2021-09" db="EMBL/GenBank/DDBJ databases">
        <authorList>
            <person name="Jia N."/>
            <person name="Wang J."/>
            <person name="Shi W."/>
            <person name="Du L."/>
            <person name="Sun Y."/>
            <person name="Zhan W."/>
            <person name="Jiang J."/>
            <person name="Wang Q."/>
            <person name="Zhang B."/>
            <person name="Ji P."/>
            <person name="Sakyi L.B."/>
            <person name="Cui X."/>
            <person name="Yuan T."/>
            <person name="Jiang B."/>
            <person name="Yang W."/>
            <person name="Lam T.T.-Y."/>
            <person name="Chang Q."/>
            <person name="Ding S."/>
            <person name="Wang X."/>
            <person name="Zhu J."/>
            <person name="Ruan X."/>
            <person name="Zhao L."/>
            <person name="Wei J."/>
            <person name="Que T."/>
            <person name="Du C."/>
            <person name="Cheng J."/>
            <person name="Dai P."/>
            <person name="Han X."/>
            <person name="Huang E."/>
            <person name="Gao Y."/>
            <person name="Liu J."/>
            <person name="Shao H."/>
            <person name="Ye R."/>
            <person name="Li L."/>
            <person name="Wei W."/>
            <person name="Wang X."/>
            <person name="Wang C."/>
            <person name="Huo Q."/>
            <person name="Li W."/>
            <person name="Guo W."/>
            <person name="Chen H."/>
            <person name="Chen S."/>
            <person name="Zhou L."/>
            <person name="Zhou L."/>
            <person name="Ni X."/>
            <person name="Tian J."/>
            <person name="Zhou Y."/>
            <person name="Sheng Y."/>
            <person name="Liu T."/>
            <person name="Pan Y."/>
            <person name="Xia L."/>
            <person name="Li J."/>
            <person name="Zhao F."/>
            <person name="Cao W."/>
        </authorList>
    </citation>
    <scope>NUCLEOTIDE SEQUENCE</scope>
    <source>
        <strain evidence="3">Rsan-2018</strain>
        <tissue evidence="3">Larvae</tissue>
    </source>
</reference>
<sequence length="71" mass="8357">MYNFRNRPTYVGSTGNDEMCNFYMMYYVDGDRILDKKDCFSYGPPVYYWGRDPLLADSLTTQIDRDASTLE</sequence>
<proteinExistence type="predicted"/>
<evidence type="ECO:0000259" key="2">
    <source>
        <dbReference type="Pfam" id="PF03712"/>
    </source>
</evidence>
<comment type="caution">
    <text evidence="3">The sequence shown here is derived from an EMBL/GenBank/DDBJ whole genome shotgun (WGS) entry which is preliminary data.</text>
</comment>
<evidence type="ECO:0000313" key="3">
    <source>
        <dbReference type="EMBL" id="KAH7963193.1"/>
    </source>
</evidence>
<keyword evidence="4" id="KW-1185">Reference proteome</keyword>
<protein>
    <recommendedName>
        <fullName evidence="2">Copper type II ascorbate-dependent monooxygenase C-terminal domain-containing protein</fullName>
    </recommendedName>
</protein>
<dbReference type="EMBL" id="JABSTV010001249">
    <property type="protein sequence ID" value="KAH7963193.1"/>
    <property type="molecule type" value="Genomic_DNA"/>
</dbReference>
<dbReference type="InterPro" id="IPR008977">
    <property type="entry name" value="PHM/PNGase_F_dom_sf"/>
</dbReference>
<evidence type="ECO:0000256" key="1">
    <source>
        <dbReference type="ARBA" id="ARBA00023157"/>
    </source>
</evidence>
<name>A0A9D4T1H6_RHISA</name>
<dbReference type="Gene3D" id="2.60.120.230">
    <property type="match status" value="1"/>
</dbReference>
<dbReference type="AlphaFoldDB" id="A0A9D4T1H6"/>
<gene>
    <name evidence="3" type="ORF">HPB52_019957</name>
</gene>
<reference evidence="3" key="1">
    <citation type="journal article" date="2020" name="Cell">
        <title>Large-Scale Comparative Analyses of Tick Genomes Elucidate Their Genetic Diversity and Vector Capacities.</title>
        <authorList>
            <consortium name="Tick Genome and Microbiome Consortium (TIGMIC)"/>
            <person name="Jia N."/>
            <person name="Wang J."/>
            <person name="Shi W."/>
            <person name="Du L."/>
            <person name="Sun Y."/>
            <person name="Zhan W."/>
            <person name="Jiang J.F."/>
            <person name="Wang Q."/>
            <person name="Zhang B."/>
            <person name="Ji P."/>
            <person name="Bell-Sakyi L."/>
            <person name="Cui X.M."/>
            <person name="Yuan T.T."/>
            <person name="Jiang B.G."/>
            <person name="Yang W.F."/>
            <person name="Lam T.T."/>
            <person name="Chang Q.C."/>
            <person name="Ding S.J."/>
            <person name="Wang X.J."/>
            <person name="Zhu J.G."/>
            <person name="Ruan X.D."/>
            <person name="Zhao L."/>
            <person name="Wei J.T."/>
            <person name="Ye R.Z."/>
            <person name="Que T.C."/>
            <person name="Du C.H."/>
            <person name="Zhou Y.H."/>
            <person name="Cheng J.X."/>
            <person name="Dai P.F."/>
            <person name="Guo W.B."/>
            <person name="Han X.H."/>
            <person name="Huang E.J."/>
            <person name="Li L.F."/>
            <person name="Wei W."/>
            <person name="Gao Y.C."/>
            <person name="Liu J.Z."/>
            <person name="Shao H.Z."/>
            <person name="Wang X."/>
            <person name="Wang C.C."/>
            <person name="Yang T.C."/>
            <person name="Huo Q.B."/>
            <person name="Li W."/>
            <person name="Chen H.Y."/>
            <person name="Chen S.E."/>
            <person name="Zhou L.G."/>
            <person name="Ni X.B."/>
            <person name="Tian J.H."/>
            <person name="Sheng Y."/>
            <person name="Liu T."/>
            <person name="Pan Y.S."/>
            <person name="Xia L.Y."/>
            <person name="Li J."/>
            <person name="Zhao F."/>
            <person name="Cao W.C."/>
        </authorList>
    </citation>
    <scope>NUCLEOTIDE SEQUENCE</scope>
    <source>
        <strain evidence="3">Rsan-2018</strain>
    </source>
</reference>
<dbReference type="InterPro" id="IPR024548">
    <property type="entry name" value="Cu2_monoox_C"/>
</dbReference>
<accession>A0A9D4T1H6</accession>
<evidence type="ECO:0000313" key="4">
    <source>
        <dbReference type="Proteomes" id="UP000821837"/>
    </source>
</evidence>